<evidence type="ECO:0000313" key="8">
    <source>
        <dbReference type="EMBL" id="KAK8871915.1"/>
    </source>
</evidence>
<dbReference type="InterPro" id="IPR006597">
    <property type="entry name" value="Sel1-like"/>
</dbReference>
<dbReference type="PROSITE" id="PS00108">
    <property type="entry name" value="PROTEIN_KINASE_ST"/>
    <property type="match status" value="1"/>
</dbReference>
<evidence type="ECO:0000256" key="1">
    <source>
        <dbReference type="ARBA" id="ARBA00022527"/>
    </source>
</evidence>
<dbReference type="InterPro" id="IPR008271">
    <property type="entry name" value="Ser/Thr_kinase_AS"/>
</dbReference>
<comment type="similarity">
    <text evidence="4">Belongs to the sel-1 family.</text>
</comment>
<feature type="coiled-coil region" evidence="6">
    <location>
        <begin position="335"/>
        <end position="387"/>
    </location>
</feature>
<dbReference type="InterPro" id="IPR011009">
    <property type="entry name" value="Kinase-like_dom_sf"/>
</dbReference>
<protein>
    <recommendedName>
        <fullName evidence="7">Protein kinase domain-containing protein</fullName>
    </recommendedName>
</protein>
<keyword evidence="3 5" id="KW-0067">ATP-binding</keyword>
<keyword evidence="1" id="KW-0418">Kinase</keyword>
<evidence type="ECO:0000256" key="5">
    <source>
        <dbReference type="PROSITE-ProRule" id="PRU10141"/>
    </source>
</evidence>
<dbReference type="InterPro" id="IPR011990">
    <property type="entry name" value="TPR-like_helical_dom_sf"/>
</dbReference>
<dbReference type="SUPFAM" id="SSF81901">
    <property type="entry name" value="HCP-like"/>
    <property type="match status" value="2"/>
</dbReference>
<dbReference type="Gene3D" id="1.25.40.10">
    <property type="entry name" value="Tetratricopeptide repeat domain"/>
    <property type="match status" value="1"/>
</dbReference>
<dbReference type="PROSITE" id="PS00107">
    <property type="entry name" value="PROTEIN_KINASE_ATP"/>
    <property type="match status" value="1"/>
</dbReference>
<dbReference type="InterPro" id="IPR017441">
    <property type="entry name" value="Protein_kinase_ATP_BS"/>
</dbReference>
<feature type="binding site" evidence="5">
    <location>
        <position position="50"/>
    </location>
    <ligand>
        <name>ATP</name>
        <dbReference type="ChEBI" id="CHEBI:30616"/>
    </ligand>
</feature>
<evidence type="ECO:0000313" key="9">
    <source>
        <dbReference type="Proteomes" id="UP001470230"/>
    </source>
</evidence>
<dbReference type="InterPro" id="IPR000719">
    <property type="entry name" value="Prot_kinase_dom"/>
</dbReference>
<evidence type="ECO:0000256" key="3">
    <source>
        <dbReference type="ARBA" id="ARBA00022840"/>
    </source>
</evidence>
<dbReference type="SMART" id="SM00671">
    <property type="entry name" value="SEL1"/>
    <property type="match status" value="6"/>
</dbReference>
<dbReference type="PANTHER" id="PTHR11102">
    <property type="entry name" value="SEL-1-LIKE PROTEIN"/>
    <property type="match status" value="1"/>
</dbReference>
<name>A0ABR2J440_9EUKA</name>
<feature type="domain" description="Protein kinase" evidence="7">
    <location>
        <begin position="21"/>
        <end position="300"/>
    </location>
</feature>
<gene>
    <name evidence="8" type="ORF">M9Y10_007661</name>
</gene>
<dbReference type="Gene3D" id="1.10.510.10">
    <property type="entry name" value="Transferase(Phosphotransferase) domain 1"/>
    <property type="match status" value="1"/>
</dbReference>
<dbReference type="SUPFAM" id="SSF56112">
    <property type="entry name" value="Protein kinase-like (PK-like)"/>
    <property type="match status" value="1"/>
</dbReference>
<dbReference type="CDD" id="cd13999">
    <property type="entry name" value="STKc_MAP3K-like"/>
    <property type="match status" value="1"/>
</dbReference>
<evidence type="ECO:0000256" key="6">
    <source>
        <dbReference type="SAM" id="Coils"/>
    </source>
</evidence>
<proteinExistence type="inferred from homology"/>
<evidence type="ECO:0000259" key="7">
    <source>
        <dbReference type="PROSITE" id="PS50011"/>
    </source>
</evidence>
<dbReference type="EMBL" id="JAPFFF010000013">
    <property type="protein sequence ID" value="KAK8871915.1"/>
    <property type="molecule type" value="Genomic_DNA"/>
</dbReference>
<organism evidence="8 9">
    <name type="scientific">Tritrichomonas musculus</name>
    <dbReference type="NCBI Taxonomy" id="1915356"/>
    <lineage>
        <taxon>Eukaryota</taxon>
        <taxon>Metamonada</taxon>
        <taxon>Parabasalia</taxon>
        <taxon>Tritrichomonadida</taxon>
        <taxon>Tritrichomonadidae</taxon>
        <taxon>Tritrichomonas</taxon>
    </lineage>
</organism>
<reference evidence="8 9" key="1">
    <citation type="submission" date="2024-04" db="EMBL/GenBank/DDBJ databases">
        <title>Tritrichomonas musculus Genome.</title>
        <authorList>
            <person name="Alves-Ferreira E."/>
            <person name="Grigg M."/>
            <person name="Lorenzi H."/>
            <person name="Galac M."/>
        </authorList>
    </citation>
    <scope>NUCLEOTIDE SEQUENCE [LARGE SCALE GENOMIC DNA]</scope>
    <source>
        <strain evidence="8 9">EAF2021</strain>
    </source>
</reference>
<sequence>MIGHIRNKELESLFFNTADYKLQNLSIGEGTFGKVYIANQIKDNKNFAVKILKTDNGFNGHDQMLLMRESLILHKLKHPCIVEFKGLNSQSFLDPTKLSPSIITEYLSHGSLRTILDSEQRSLAEFDWTPTKKYINLLGIARAMKYLHRHGVIHRDLKPENILTDENYYPRVCDFGLSKYFSESVSNSNKLTMTGQIGTPLYMAPELFEGDCHYGPGVDVYAFSMIAFEIVSGEVPFKEFSGLSPVALGVKAASGKRPKIPASVPSKMAKLIRRCWSQEAESRPSFDEVFSELSSDLSMLGDDVDEDEIRDYIDMLDEKEQEQEEGEGSEEKIPEKKLKEELNKLKKKCEKLESEKESKSLVHRKETERLKAANDELKKKLESSQSSSDQLLRGIDRLWGNPKELNPIEGVSLIKQLSEGGSSLASYIVGLLYETGKFVEHDFKQATSYYERSASQGNTFGIVRLGLCYDLGYGVESNYKKAIKYYEEAAELGNSYAFNCLGVCYYNGEGVKQNYAKAFEYYKKGAELGNSYAINGLGVCYYNGEGVKQNYAKAIEYYKKGAELGNSYAINGLGNCYENGRGVAPNMARAIKFYEKSAEMGNHCALRNLAICYEDGVGVTRNMSKAIEYYEKSAKLGNENAKNRLRELKGSH</sequence>
<keyword evidence="9" id="KW-1185">Reference proteome</keyword>
<keyword evidence="6" id="KW-0175">Coiled coil</keyword>
<dbReference type="InterPro" id="IPR001245">
    <property type="entry name" value="Ser-Thr/Tyr_kinase_cat_dom"/>
</dbReference>
<accession>A0ABR2J440</accession>
<dbReference type="PROSITE" id="PS50011">
    <property type="entry name" value="PROTEIN_KINASE_DOM"/>
    <property type="match status" value="1"/>
</dbReference>
<evidence type="ECO:0000256" key="2">
    <source>
        <dbReference type="ARBA" id="ARBA00022741"/>
    </source>
</evidence>
<dbReference type="InterPro" id="IPR050767">
    <property type="entry name" value="Sel1_AlgK"/>
</dbReference>
<dbReference type="PRINTS" id="PR00109">
    <property type="entry name" value="TYRKINASE"/>
</dbReference>
<keyword evidence="1" id="KW-0723">Serine/threonine-protein kinase</keyword>
<dbReference type="Proteomes" id="UP001470230">
    <property type="component" value="Unassembled WGS sequence"/>
</dbReference>
<keyword evidence="2 5" id="KW-0547">Nucleotide-binding</keyword>
<dbReference type="SMART" id="SM00220">
    <property type="entry name" value="S_TKc"/>
    <property type="match status" value="1"/>
</dbReference>
<keyword evidence="1" id="KW-0808">Transferase</keyword>
<dbReference type="Pfam" id="PF08238">
    <property type="entry name" value="Sel1"/>
    <property type="match status" value="6"/>
</dbReference>
<comment type="caution">
    <text evidence="8">The sequence shown here is derived from an EMBL/GenBank/DDBJ whole genome shotgun (WGS) entry which is preliminary data.</text>
</comment>
<evidence type="ECO:0000256" key="4">
    <source>
        <dbReference type="ARBA" id="ARBA00038101"/>
    </source>
</evidence>
<dbReference type="Pfam" id="PF00069">
    <property type="entry name" value="Pkinase"/>
    <property type="match status" value="1"/>
</dbReference>
<dbReference type="PANTHER" id="PTHR11102:SF160">
    <property type="entry name" value="ERAD-ASSOCIATED E3 UBIQUITIN-PROTEIN LIGASE COMPONENT HRD3"/>
    <property type="match status" value="1"/>
</dbReference>